<dbReference type="Proteomes" id="UP000729357">
    <property type="component" value="Unassembled WGS sequence"/>
</dbReference>
<reference evidence="2" key="2">
    <citation type="submission" date="2021-08" db="EMBL/GenBank/DDBJ databases">
        <authorList>
            <person name="Gostincar C."/>
            <person name="Sun X."/>
            <person name="Song Z."/>
            <person name="Gunde-Cimerman N."/>
        </authorList>
    </citation>
    <scope>NUCLEOTIDE SEQUENCE</scope>
    <source>
        <strain evidence="2">EXF-9298</strain>
    </source>
</reference>
<feature type="non-terminal residue" evidence="2">
    <location>
        <position position="284"/>
    </location>
</feature>
<reference evidence="2" key="1">
    <citation type="journal article" date="2021" name="J Fungi (Basel)">
        <title>Virulence traits and population genomics of the black yeast Aureobasidium melanogenum.</title>
        <authorList>
            <person name="Cernosa A."/>
            <person name="Sun X."/>
            <person name="Gostincar C."/>
            <person name="Fang C."/>
            <person name="Gunde-Cimerman N."/>
            <person name="Song Z."/>
        </authorList>
    </citation>
    <scope>NUCLEOTIDE SEQUENCE</scope>
    <source>
        <strain evidence="2">EXF-9298</strain>
    </source>
</reference>
<feature type="signal peptide" evidence="1">
    <location>
        <begin position="1"/>
        <end position="18"/>
    </location>
</feature>
<gene>
    <name evidence="2" type="ORF">KCU98_g10784</name>
</gene>
<dbReference type="Pfam" id="PF13668">
    <property type="entry name" value="Ferritin_2"/>
    <property type="match status" value="1"/>
</dbReference>
<accession>A0A9P8JRW0</accession>
<evidence type="ECO:0000256" key="1">
    <source>
        <dbReference type="SAM" id="SignalP"/>
    </source>
</evidence>
<keyword evidence="3" id="KW-1185">Reference proteome</keyword>
<dbReference type="AlphaFoldDB" id="A0A9P8JRW0"/>
<evidence type="ECO:0000313" key="3">
    <source>
        <dbReference type="Proteomes" id="UP000729357"/>
    </source>
</evidence>
<evidence type="ECO:0000313" key="2">
    <source>
        <dbReference type="EMBL" id="KAG9976340.1"/>
    </source>
</evidence>
<comment type="caution">
    <text evidence="2">The sequence shown here is derived from an EMBL/GenBank/DDBJ whole genome shotgun (WGS) entry which is preliminary data.</text>
</comment>
<dbReference type="EMBL" id="JAHFXS010001644">
    <property type="protein sequence ID" value="KAG9976340.1"/>
    <property type="molecule type" value="Genomic_DNA"/>
</dbReference>
<protein>
    <submittedName>
        <fullName evidence="2">Uncharacterized protein</fullName>
    </submittedName>
</protein>
<proteinExistence type="predicted"/>
<organism evidence="2 3">
    <name type="scientific">Aureobasidium melanogenum</name>
    <name type="common">Aureobasidium pullulans var. melanogenum</name>
    <dbReference type="NCBI Taxonomy" id="46634"/>
    <lineage>
        <taxon>Eukaryota</taxon>
        <taxon>Fungi</taxon>
        <taxon>Dikarya</taxon>
        <taxon>Ascomycota</taxon>
        <taxon>Pezizomycotina</taxon>
        <taxon>Dothideomycetes</taxon>
        <taxon>Dothideomycetidae</taxon>
        <taxon>Dothideales</taxon>
        <taxon>Saccotheciaceae</taxon>
        <taxon>Aureobasidium</taxon>
    </lineage>
</organism>
<keyword evidence="1" id="KW-0732">Signal</keyword>
<sequence>MFSSILLQLALTTSYTASSPIQRRALSQNDIIGLQVAGYLENMELSLYTDGCQHINDAQWLAAGFPSTFQHDICTIADQQQNQTDYVSSTLESNGISAPQACNYAFSYDTPIAFVRLANQITSIGLGYYLGSLNDFSPGLQTVAASLGSVEARHDAIVRNGMGASPFPTNLDVPLSSVWAYNLAQNTLNFGWSANNLSTPAVNNFSTPAGATGQDLYLAIIHANVSDPAYQRVQTTRQGQGTVQLPEGLSGVVYAALTASSGDLTYHELSTTGTLAGPAQLVLS</sequence>
<feature type="chain" id="PRO_5040228985" evidence="1">
    <location>
        <begin position="19"/>
        <end position="284"/>
    </location>
</feature>
<name>A0A9P8JRW0_AURME</name>